<comment type="caution">
    <text evidence="7">The sequence shown here is derived from an EMBL/GenBank/DDBJ whole genome shotgun (WGS) entry which is preliminary data.</text>
</comment>
<keyword evidence="1" id="KW-0677">Repeat</keyword>
<feature type="transmembrane region" description="Helical" evidence="3">
    <location>
        <begin position="54"/>
        <end position="74"/>
    </location>
</feature>
<keyword evidence="3" id="KW-0472">Membrane</keyword>
<dbReference type="GO" id="GO:0008270">
    <property type="term" value="F:zinc ion binding"/>
    <property type="evidence" value="ECO:0007669"/>
    <property type="project" value="UniProtKB-KW"/>
</dbReference>
<feature type="repeat" description="NHL" evidence="2">
    <location>
        <begin position="528"/>
        <end position="567"/>
    </location>
</feature>
<dbReference type="Proteomes" id="UP000681967">
    <property type="component" value="Unassembled WGS sequence"/>
</dbReference>
<keyword evidence="3" id="KW-1133">Transmembrane helix</keyword>
<keyword evidence="10" id="KW-1185">Reference proteome</keyword>
<name>A0A819UAZ5_9BILA</name>
<evidence type="ECO:0000313" key="8">
    <source>
        <dbReference type="EMBL" id="CAF4136205.1"/>
    </source>
</evidence>
<dbReference type="GO" id="GO:0043161">
    <property type="term" value="P:proteasome-mediated ubiquitin-dependent protein catabolic process"/>
    <property type="evidence" value="ECO:0007669"/>
    <property type="project" value="TreeGrafter"/>
</dbReference>
<dbReference type="Proteomes" id="UP000676336">
    <property type="component" value="Unassembled WGS sequence"/>
</dbReference>
<gene>
    <name evidence="4" type="ORF">BYL167_LOCUS4783</name>
    <name evidence="5" type="ORF">GIL414_LOCUS2959</name>
    <name evidence="8" type="ORF">OVN521_LOCUS22804</name>
    <name evidence="6" type="ORF">SMN809_LOCUS7708</name>
    <name evidence="7" type="ORF">UXM345_LOCUS20829</name>
</gene>
<evidence type="ECO:0000313" key="7">
    <source>
        <dbReference type="EMBL" id="CAF4077273.1"/>
    </source>
</evidence>
<dbReference type="Pfam" id="PF01436">
    <property type="entry name" value="NHL"/>
    <property type="match status" value="1"/>
</dbReference>
<evidence type="ECO:0000313" key="10">
    <source>
        <dbReference type="Proteomes" id="UP000663866"/>
    </source>
</evidence>
<dbReference type="Proteomes" id="UP000681720">
    <property type="component" value="Unassembled WGS sequence"/>
</dbReference>
<sequence>MDTSNELLAVISKHFYIFAAAVVALSCMYLAAIERYLQTCRSTYRRIWMTLFRARLIVFLTAVVSSGIRVPFWFSYLAEFERVYSSSTYTYSKQQSTSSSSKSHGTVSNNFSSPDEFEDKVFFENDAMCGSQSGNAFYEVTQVRHQLLTVQSIIIAEKMRHAKNIMTLCLLNQINCEQSCDNSLPYQACSLNAGCGCLPLSHNNQSSICAFLSISCSELSSCARDNKTCYKPDYTCVKHSRCQTGPVCYPMQMATKSLCPSISSTTVSPMPDDGICDSATWDTNGTTVAGGNGAGSQLNQFHFPSGIFLDDDLNLYVTDGFNHRVVKWEHGSSVGQIVAGGNSEGNQTNQFRYPNGVIVGKNGTIFVCDDGNHRLQMWKKNAGEGETVKTNGSCFGLYIDDEGTLYYSEAIFNSILKLPNDEVIAGGNGQGDHLNQLSIPYYFSIKNRKSLLIADGDNHRIVEWIIGEKEGVVRAGGNHAGHNLNQFYQPMSVVADQSDNLYVADYDNNRIMRWLKNSKSGIVLVGERGEGKEKDQLYRPSQVLLDKHGNLWVNDDMNHRIQMFAIDKSSCRT</sequence>
<dbReference type="Gene3D" id="2.120.10.30">
    <property type="entry name" value="TolB, C-terminal domain"/>
    <property type="match status" value="2"/>
</dbReference>
<dbReference type="PROSITE" id="PS51125">
    <property type="entry name" value="NHL"/>
    <property type="match status" value="2"/>
</dbReference>
<feature type="repeat" description="NHL" evidence="2">
    <location>
        <begin position="343"/>
        <end position="381"/>
    </location>
</feature>
<evidence type="ECO:0000313" key="6">
    <source>
        <dbReference type="EMBL" id="CAF3921833.1"/>
    </source>
</evidence>
<evidence type="ECO:0000313" key="9">
    <source>
        <dbReference type="Proteomes" id="UP000663842"/>
    </source>
</evidence>
<dbReference type="EMBL" id="CAJOBH010001042">
    <property type="protein sequence ID" value="CAF3832429.1"/>
    <property type="molecule type" value="Genomic_DNA"/>
</dbReference>
<reference evidence="7" key="1">
    <citation type="submission" date="2021-02" db="EMBL/GenBank/DDBJ databases">
        <authorList>
            <person name="Nowell W R."/>
        </authorList>
    </citation>
    <scope>NUCLEOTIDE SEQUENCE</scope>
</reference>
<proteinExistence type="predicted"/>
<evidence type="ECO:0000313" key="4">
    <source>
        <dbReference type="EMBL" id="CAF3832429.1"/>
    </source>
</evidence>
<dbReference type="InterPro" id="IPR001258">
    <property type="entry name" value="NHL_repeat"/>
</dbReference>
<evidence type="ECO:0000256" key="3">
    <source>
        <dbReference type="SAM" id="Phobius"/>
    </source>
</evidence>
<dbReference type="GO" id="GO:0061630">
    <property type="term" value="F:ubiquitin protein ligase activity"/>
    <property type="evidence" value="ECO:0007669"/>
    <property type="project" value="TreeGrafter"/>
</dbReference>
<dbReference type="Proteomes" id="UP000663842">
    <property type="component" value="Unassembled WGS sequence"/>
</dbReference>
<dbReference type="InterPro" id="IPR050952">
    <property type="entry name" value="TRIM-NHL_E3_ligases"/>
</dbReference>
<dbReference type="EMBL" id="CAJOBI010002280">
    <property type="protein sequence ID" value="CAF3921833.1"/>
    <property type="molecule type" value="Genomic_DNA"/>
</dbReference>
<dbReference type="EMBL" id="CAJOBG010005019">
    <property type="protein sequence ID" value="CAF4136205.1"/>
    <property type="molecule type" value="Genomic_DNA"/>
</dbReference>
<dbReference type="SUPFAM" id="SSF63829">
    <property type="entry name" value="Calcium-dependent phosphotriesterase"/>
    <property type="match status" value="1"/>
</dbReference>
<evidence type="ECO:0000256" key="1">
    <source>
        <dbReference type="ARBA" id="ARBA00022737"/>
    </source>
</evidence>
<dbReference type="EMBL" id="CAJOBJ010000613">
    <property type="protein sequence ID" value="CAF3833693.1"/>
    <property type="molecule type" value="Genomic_DNA"/>
</dbReference>
<dbReference type="PANTHER" id="PTHR24104:SF25">
    <property type="entry name" value="PROTEIN LIN-41"/>
    <property type="match status" value="1"/>
</dbReference>
<dbReference type="EMBL" id="CAJOBF010003161">
    <property type="protein sequence ID" value="CAF4077273.1"/>
    <property type="molecule type" value="Genomic_DNA"/>
</dbReference>
<dbReference type="Proteomes" id="UP000663866">
    <property type="component" value="Unassembled WGS sequence"/>
</dbReference>
<dbReference type="InterPro" id="IPR011042">
    <property type="entry name" value="6-blade_b-propeller_TolB-like"/>
</dbReference>
<dbReference type="PANTHER" id="PTHR24104">
    <property type="entry name" value="E3 UBIQUITIN-PROTEIN LIGASE NHLRC1-RELATED"/>
    <property type="match status" value="1"/>
</dbReference>
<organism evidence="7 9">
    <name type="scientific">Rotaria magnacalcarata</name>
    <dbReference type="NCBI Taxonomy" id="392030"/>
    <lineage>
        <taxon>Eukaryota</taxon>
        <taxon>Metazoa</taxon>
        <taxon>Spiralia</taxon>
        <taxon>Gnathifera</taxon>
        <taxon>Rotifera</taxon>
        <taxon>Eurotatoria</taxon>
        <taxon>Bdelloidea</taxon>
        <taxon>Philodinida</taxon>
        <taxon>Philodinidae</taxon>
        <taxon>Rotaria</taxon>
    </lineage>
</organism>
<feature type="transmembrane region" description="Helical" evidence="3">
    <location>
        <begin position="15"/>
        <end position="33"/>
    </location>
</feature>
<dbReference type="Gene3D" id="1.20.1070.10">
    <property type="entry name" value="Rhodopsin 7-helix transmembrane proteins"/>
    <property type="match status" value="1"/>
</dbReference>
<evidence type="ECO:0000313" key="5">
    <source>
        <dbReference type="EMBL" id="CAF3833693.1"/>
    </source>
</evidence>
<dbReference type="GO" id="GO:0000209">
    <property type="term" value="P:protein polyubiquitination"/>
    <property type="evidence" value="ECO:0007669"/>
    <property type="project" value="TreeGrafter"/>
</dbReference>
<dbReference type="AlphaFoldDB" id="A0A819UAZ5"/>
<protein>
    <submittedName>
        <fullName evidence="7">Uncharacterized protein</fullName>
    </submittedName>
</protein>
<keyword evidence="3" id="KW-0812">Transmembrane</keyword>
<evidence type="ECO:0000256" key="2">
    <source>
        <dbReference type="PROSITE-ProRule" id="PRU00504"/>
    </source>
</evidence>
<accession>A0A819UAZ5</accession>
<dbReference type="CDD" id="cd05819">
    <property type="entry name" value="NHL"/>
    <property type="match status" value="1"/>
</dbReference>